<organism evidence="2 3">
    <name type="scientific">Heterorhabditis bacteriophora</name>
    <name type="common">Entomopathogenic nematode worm</name>
    <dbReference type="NCBI Taxonomy" id="37862"/>
    <lineage>
        <taxon>Eukaryota</taxon>
        <taxon>Metazoa</taxon>
        <taxon>Ecdysozoa</taxon>
        <taxon>Nematoda</taxon>
        <taxon>Chromadorea</taxon>
        <taxon>Rhabditida</taxon>
        <taxon>Rhabditina</taxon>
        <taxon>Rhabditomorpha</taxon>
        <taxon>Strongyloidea</taxon>
        <taxon>Heterorhabditidae</taxon>
        <taxon>Heterorhabditis</taxon>
    </lineage>
</organism>
<evidence type="ECO:0000313" key="2">
    <source>
        <dbReference type="Proteomes" id="UP000095283"/>
    </source>
</evidence>
<dbReference type="Proteomes" id="UP000095283">
    <property type="component" value="Unplaced"/>
</dbReference>
<protein>
    <submittedName>
        <fullName evidence="3">Uncharacterized protein</fullName>
    </submittedName>
</protein>
<keyword evidence="2" id="KW-1185">Reference proteome</keyword>
<feature type="region of interest" description="Disordered" evidence="1">
    <location>
        <begin position="1"/>
        <end position="20"/>
    </location>
</feature>
<proteinExistence type="predicted"/>
<evidence type="ECO:0000256" key="1">
    <source>
        <dbReference type="SAM" id="MobiDB-lite"/>
    </source>
</evidence>
<accession>A0A1I7XVS5</accession>
<evidence type="ECO:0000313" key="3">
    <source>
        <dbReference type="WBParaSite" id="Hba_21648"/>
    </source>
</evidence>
<reference evidence="3" key="1">
    <citation type="submission" date="2016-11" db="UniProtKB">
        <authorList>
            <consortium name="WormBaseParasite"/>
        </authorList>
    </citation>
    <scope>IDENTIFICATION</scope>
</reference>
<name>A0A1I7XVS5_HETBA</name>
<dbReference type="AlphaFoldDB" id="A0A1I7XVS5"/>
<dbReference type="WBParaSite" id="Hba_21648">
    <property type="protein sequence ID" value="Hba_21648"/>
    <property type="gene ID" value="Hba_21648"/>
</dbReference>
<sequence>MSTQEYARYGCQRNGRNDRPPLKVAFIVGNKDLSAKPSVCTHNSAMHSSTIEDKQTVKESMQTKETQIALYAIFVGRTVQSPSKIAPKRNHSRTGIVGIGEQ</sequence>